<dbReference type="EMBL" id="JAHLFW010000104">
    <property type="protein sequence ID" value="MBU3839104.1"/>
    <property type="molecule type" value="Genomic_DNA"/>
</dbReference>
<reference evidence="3" key="2">
    <citation type="submission" date="2021-04" db="EMBL/GenBank/DDBJ databases">
        <authorList>
            <person name="Gilroy R."/>
        </authorList>
    </citation>
    <scope>NUCLEOTIDE SEQUENCE</scope>
    <source>
        <strain evidence="3">G4-2901</strain>
    </source>
</reference>
<dbReference type="InterPro" id="IPR028098">
    <property type="entry name" value="Glyco_trans_4-like_N"/>
</dbReference>
<feature type="domain" description="Glycosyltransferase subfamily 4-like N-terminal" evidence="2">
    <location>
        <begin position="13"/>
        <end position="165"/>
    </location>
</feature>
<dbReference type="EC" id="2.4.-.-" evidence="3"/>
<evidence type="ECO:0000313" key="4">
    <source>
        <dbReference type="Proteomes" id="UP000783796"/>
    </source>
</evidence>
<keyword evidence="3" id="KW-0328">Glycosyltransferase</keyword>
<protein>
    <submittedName>
        <fullName evidence="3">Glycosyltransferase</fullName>
        <ecNumber evidence="3">2.4.-.-</ecNumber>
    </submittedName>
</protein>
<evidence type="ECO:0000259" key="1">
    <source>
        <dbReference type="Pfam" id="PF00534"/>
    </source>
</evidence>
<reference evidence="3" key="1">
    <citation type="journal article" date="2021" name="PeerJ">
        <title>Extensive microbial diversity within the chicken gut microbiome revealed by metagenomics and culture.</title>
        <authorList>
            <person name="Gilroy R."/>
            <person name="Ravi A."/>
            <person name="Getino M."/>
            <person name="Pursley I."/>
            <person name="Horton D.L."/>
            <person name="Alikhan N.F."/>
            <person name="Baker D."/>
            <person name="Gharbi K."/>
            <person name="Hall N."/>
            <person name="Watson M."/>
            <person name="Adriaenssens E.M."/>
            <person name="Foster-Nyarko E."/>
            <person name="Jarju S."/>
            <person name="Secka A."/>
            <person name="Antonio M."/>
            <person name="Oren A."/>
            <person name="Chaudhuri R.R."/>
            <person name="La Ragione R."/>
            <person name="Hildebrand F."/>
            <person name="Pallen M.J."/>
        </authorList>
    </citation>
    <scope>NUCLEOTIDE SEQUENCE</scope>
    <source>
        <strain evidence="3">G4-2901</strain>
    </source>
</reference>
<organism evidence="3 4">
    <name type="scientific">Candidatus Phocaeicola faecigallinarum</name>
    <dbReference type="NCBI Taxonomy" id="2838732"/>
    <lineage>
        <taxon>Bacteria</taxon>
        <taxon>Pseudomonadati</taxon>
        <taxon>Bacteroidota</taxon>
        <taxon>Bacteroidia</taxon>
        <taxon>Bacteroidales</taxon>
        <taxon>Bacteroidaceae</taxon>
        <taxon>Phocaeicola</taxon>
    </lineage>
</organism>
<dbReference type="InterPro" id="IPR001296">
    <property type="entry name" value="Glyco_trans_1"/>
</dbReference>
<keyword evidence="3" id="KW-0808">Transferase</keyword>
<dbReference type="Proteomes" id="UP000783796">
    <property type="component" value="Unassembled WGS sequence"/>
</dbReference>
<dbReference type="Pfam" id="PF00534">
    <property type="entry name" value="Glycos_transf_1"/>
    <property type="match status" value="1"/>
</dbReference>
<comment type="caution">
    <text evidence="3">The sequence shown here is derived from an EMBL/GenBank/DDBJ whole genome shotgun (WGS) entry which is preliminary data.</text>
</comment>
<dbReference type="SUPFAM" id="SSF53756">
    <property type="entry name" value="UDP-Glycosyltransferase/glycogen phosphorylase"/>
    <property type="match status" value="1"/>
</dbReference>
<gene>
    <name evidence="3" type="ORF">H9777_12505</name>
</gene>
<sequence>MKIVTVGYLHGAGGAERQIVMLSNELADRGHDVHLIVLVNHTSPYVISDKVKVIDLTSYESEKGNKIVNRFYAFKRALKQICPKVTICYNVQPIYYCTLISSSIKGRVIYSERGDPYDDEYIGLLGKIRNFSFKYTDGFVFQSEGAQEYFNKKIQKRSIVIHNSVALPKTYEIPQERDRRIVSVGRMHPQKNIPLLIDAFAIVHKTLPSYKLDIYGEGEMRDEYQKKIDNMGLQDYITLNKSRKDIFDCIRTASLFVLSSDFEGMPNALMEAMALGLPCVATDCRPGGVRSLITDGENGFIVPRMNVGALAEKMIYVLSNKEIANHIAINARNILNTHSNKSVFDKWENFLYKIST</sequence>
<name>A0A948TDW5_9BACT</name>
<dbReference type="GO" id="GO:0016757">
    <property type="term" value="F:glycosyltransferase activity"/>
    <property type="evidence" value="ECO:0007669"/>
    <property type="project" value="UniProtKB-KW"/>
</dbReference>
<dbReference type="Pfam" id="PF13439">
    <property type="entry name" value="Glyco_transf_4"/>
    <property type="match status" value="1"/>
</dbReference>
<dbReference type="Gene3D" id="3.40.50.2000">
    <property type="entry name" value="Glycogen Phosphorylase B"/>
    <property type="match status" value="2"/>
</dbReference>
<dbReference type="PANTHER" id="PTHR12526">
    <property type="entry name" value="GLYCOSYLTRANSFERASE"/>
    <property type="match status" value="1"/>
</dbReference>
<evidence type="ECO:0000259" key="2">
    <source>
        <dbReference type="Pfam" id="PF13439"/>
    </source>
</evidence>
<dbReference type="PANTHER" id="PTHR12526:SF638">
    <property type="entry name" value="SPORE COAT PROTEIN SA"/>
    <property type="match status" value="1"/>
</dbReference>
<dbReference type="AlphaFoldDB" id="A0A948TDW5"/>
<proteinExistence type="predicted"/>
<accession>A0A948TDW5</accession>
<feature type="domain" description="Glycosyl transferase family 1" evidence="1">
    <location>
        <begin position="175"/>
        <end position="333"/>
    </location>
</feature>
<evidence type="ECO:0000313" key="3">
    <source>
        <dbReference type="EMBL" id="MBU3839104.1"/>
    </source>
</evidence>